<evidence type="ECO:0000313" key="4">
    <source>
        <dbReference type="Proteomes" id="UP001165422"/>
    </source>
</evidence>
<reference evidence="3" key="1">
    <citation type="submission" date="2021-11" db="EMBL/GenBank/DDBJ databases">
        <authorList>
            <person name="Qingchun L."/>
            <person name="Dong Z."/>
            <person name="Zongwei Q."/>
            <person name="Jia Z."/>
            <person name="Duotao L."/>
        </authorList>
    </citation>
    <scope>NUCLEOTIDE SEQUENCE</scope>
    <source>
        <strain evidence="3">WLY-B-L2</strain>
    </source>
</reference>
<feature type="transmembrane region" description="Helical" evidence="1">
    <location>
        <begin position="130"/>
        <end position="147"/>
    </location>
</feature>
<feature type="transmembrane region" description="Helical" evidence="1">
    <location>
        <begin position="167"/>
        <end position="194"/>
    </location>
</feature>
<dbReference type="Pfam" id="PF02517">
    <property type="entry name" value="Rce1-like"/>
    <property type="match status" value="1"/>
</dbReference>
<keyword evidence="3" id="KW-0482">Metalloprotease</keyword>
<keyword evidence="1" id="KW-1133">Transmembrane helix</keyword>
<dbReference type="RefSeq" id="WP_150357959.1">
    <property type="nucleotide sequence ID" value="NZ_JAJJPB010000001.1"/>
</dbReference>
<dbReference type="InterPro" id="IPR003675">
    <property type="entry name" value="Rce1/LyrA-like_dom"/>
</dbReference>
<sequence length="231" mass="27494">MFRLDIIKNALVFVLVYVPPLLVFIKFWRKDKRNNVILLIISVLYIILSIFTENFIPFIFVVINLWYIKHTDEFYKFDFKNFKIFEAFKMVFIFYLAAFFISAIETTVLSNFKLELQQQEIVTHMANMPLGKFLIMIPIVIIFAPVLEEFVFRWLIFEKIFAKRIGIYLGAFLSSFLFAVIHFSLNAFPIILWIGLYNCYLIYKKGYWYAVFNHFAFNSVTVIALLLQKLS</sequence>
<evidence type="ECO:0000259" key="2">
    <source>
        <dbReference type="Pfam" id="PF02517"/>
    </source>
</evidence>
<keyword evidence="1" id="KW-0812">Transmembrane</keyword>
<dbReference type="GO" id="GO:0008237">
    <property type="term" value="F:metallopeptidase activity"/>
    <property type="evidence" value="ECO:0007669"/>
    <property type="project" value="UniProtKB-KW"/>
</dbReference>
<feature type="transmembrane region" description="Helical" evidence="1">
    <location>
        <begin position="6"/>
        <end position="25"/>
    </location>
</feature>
<gene>
    <name evidence="3" type="ORF">LN736_00645</name>
</gene>
<dbReference type="Proteomes" id="UP001165422">
    <property type="component" value="Unassembled WGS sequence"/>
</dbReference>
<comment type="caution">
    <text evidence="3">The sequence shown here is derived from an EMBL/GenBank/DDBJ whole genome shotgun (WGS) entry which is preliminary data.</text>
</comment>
<name>A0ABS8N0R5_9CLOT</name>
<organism evidence="3 4">
    <name type="scientific">Clostridium aromativorans</name>
    <dbReference type="NCBI Taxonomy" id="2836848"/>
    <lineage>
        <taxon>Bacteria</taxon>
        <taxon>Bacillati</taxon>
        <taxon>Bacillota</taxon>
        <taxon>Clostridia</taxon>
        <taxon>Eubacteriales</taxon>
        <taxon>Clostridiaceae</taxon>
        <taxon>Clostridium</taxon>
    </lineage>
</organism>
<keyword evidence="4" id="KW-1185">Reference proteome</keyword>
<keyword evidence="3" id="KW-0378">Hydrolase</keyword>
<protein>
    <submittedName>
        <fullName evidence="3">CPBP family intramembrane metalloprotease</fullName>
    </submittedName>
</protein>
<accession>A0ABS8N0R5</accession>
<feature type="transmembrane region" description="Helical" evidence="1">
    <location>
        <begin position="37"/>
        <end position="67"/>
    </location>
</feature>
<dbReference type="EMBL" id="JAJJPB010000001">
    <property type="protein sequence ID" value="MCC9293383.1"/>
    <property type="molecule type" value="Genomic_DNA"/>
</dbReference>
<evidence type="ECO:0000313" key="3">
    <source>
        <dbReference type="EMBL" id="MCC9293383.1"/>
    </source>
</evidence>
<evidence type="ECO:0000256" key="1">
    <source>
        <dbReference type="SAM" id="Phobius"/>
    </source>
</evidence>
<feature type="domain" description="CAAX prenyl protease 2/Lysostaphin resistance protein A-like" evidence="2">
    <location>
        <begin position="133"/>
        <end position="219"/>
    </location>
</feature>
<keyword evidence="3" id="KW-0645">Protease</keyword>
<feature type="transmembrane region" description="Helical" evidence="1">
    <location>
        <begin position="206"/>
        <end position="227"/>
    </location>
</feature>
<feature type="transmembrane region" description="Helical" evidence="1">
    <location>
        <begin position="87"/>
        <end position="109"/>
    </location>
</feature>
<proteinExistence type="predicted"/>
<keyword evidence="1" id="KW-0472">Membrane</keyword>